<feature type="transmembrane region" description="Helical" evidence="1">
    <location>
        <begin position="15"/>
        <end position="36"/>
    </location>
</feature>
<dbReference type="Proteomes" id="UP000239001">
    <property type="component" value="Unassembled WGS sequence"/>
</dbReference>
<reference evidence="2 3" key="2">
    <citation type="submission" date="2018-03" db="EMBL/GenBank/DDBJ databases">
        <authorList>
            <person name="Keele B.F."/>
        </authorList>
    </citation>
    <scope>NUCLEOTIDE SEQUENCE [LARGE SCALE GENOMIC DNA]</scope>
    <source>
        <strain evidence="2 3">CCALA 016</strain>
    </source>
</reference>
<dbReference type="PANTHER" id="PTHR34801">
    <property type="entry name" value="EXPRESSED PROTEIN"/>
    <property type="match status" value="1"/>
</dbReference>
<keyword evidence="1" id="KW-0812">Transmembrane</keyword>
<evidence type="ECO:0000313" key="3">
    <source>
        <dbReference type="Proteomes" id="UP000239001"/>
    </source>
</evidence>
<accession>A0A2T1LST3</accession>
<dbReference type="RefSeq" id="WP_106458809.1">
    <property type="nucleotide sequence ID" value="NZ_PXOH01000033.1"/>
</dbReference>
<dbReference type="Pfam" id="PF07386">
    <property type="entry name" value="DUF1499"/>
    <property type="match status" value="1"/>
</dbReference>
<sequence length="169" mass="18699">MSQAKPSSFNSKNRGVFFLIAPVLILLITMGIRVAFPTLPTPFSGMRPDNLGVVAGKLAPCPMSPNCVSSQSLDKEHYIKPIAYQGEPKTAIAALTSLINSQERTKIIAEESNYLYAEFASRWMGYVDDVEFLVHPTEKVIDVRSASRLGESDLGVNRQRLEQIRSLLL</sequence>
<protein>
    <submittedName>
        <fullName evidence="2">DUF1499 domain-containing protein</fullName>
    </submittedName>
</protein>
<evidence type="ECO:0000313" key="2">
    <source>
        <dbReference type="EMBL" id="PSF33111.1"/>
    </source>
</evidence>
<evidence type="ECO:0000256" key="1">
    <source>
        <dbReference type="SAM" id="Phobius"/>
    </source>
</evidence>
<name>A0A2T1LST3_9CHRO</name>
<gene>
    <name evidence="2" type="ORF">C7H19_20675</name>
</gene>
<dbReference type="OrthoDB" id="9793534at2"/>
<dbReference type="AlphaFoldDB" id="A0A2T1LST3"/>
<dbReference type="PANTHER" id="PTHR34801:SF6">
    <property type="entry name" value="SLL1620 PROTEIN"/>
    <property type="match status" value="1"/>
</dbReference>
<keyword evidence="3" id="KW-1185">Reference proteome</keyword>
<reference evidence="2 3" key="1">
    <citation type="submission" date="2018-03" db="EMBL/GenBank/DDBJ databases">
        <title>The ancient ancestry and fast evolution of plastids.</title>
        <authorList>
            <person name="Moore K.R."/>
            <person name="Magnabosco C."/>
            <person name="Momper L."/>
            <person name="Gold D.A."/>
            <person name="Bosak T."/>
            <person name="Fournier G.P."/>
        </authorList>
    </citation>
    <scope>NUCLEOTIDE SEQUENCE [LARGE SCALE GENOMIC DNA]</scope>
    <source>
        <strain evidence="2 3">CCALA 016</strain>
    </source>
</reference>
<comment type="caution">
    <text evidence="2">The sequence shown here is derived from an EMBL/GenBank/DDBJ whole genome shotgun (WGS) entry which is preliminary data.</text>
</comment>
<keyword evidence="1" id="KW-1133">Transmembrane helix</keyword>
<organism evidence="2 3">
    <name type="scientific">Aphanothece hegewaldii CCALA 016</name>
    <dbReference type="NCBI Taxonomy" id="2107694"/>
    <lineage>
        <taxon>Bacteria</taxon>
        <taxon>Bacillati</taxon>
        <taxon>Cyanobacteriota</taxon>
        <taxon>Cyanophyceae</taxon>
        <taxon>Oscillatoriophycideae</taxon>
        <taxon>Chroococcales</taxon>
        <taxon>Aphanothecaceae</taxon>
        <taxon>Aphanothece</taxon>
    </lineage>
</organism>
<proteinExistence type="predicted"/>
<dbReference type="EMBL" id="PXOH01000033">
    <property type="protein sequence ID" value="PSF33111.1"/>
    <property type="molecule type" value="Genomic_DNA"/>
</dbReference>
<keyword evidence="1" id="KW-0472">Membrane</keyword>
<dbReference type="InterPro" id="IPR010865">
    <property type="entry name" value="DUF1499"/>
</dbReference>